<name>X6N1B6_RETFI</name>
<feature type="region of interest" description="Disordered" evidence="1">
    <location>
        <begin position="1"/>
        <end position="52"/>
    </location>
</feature>
<evidence type="ECO:0000313" key="4">
    <source>
        <dbReference type="Proteomes" id="UP000023152"/>
    </source>
</evidence>
<sequence length="178" mass="21176">MSQQSNIASGDSAPSQDSEINNDNQNALESDNENKSENRASEPTTRIRRRHDNIFTAEQREVQGMALDSLAIRVRQQFQLFLEEYKDSDGKLYYVEQLKTMQSDQSLTLVVNWLHWRPEEQSEHSRYQDMADMIQSEYYRKKKLRSKQKQLLLTKKSDKANWKKKHKTNELKNKWYNT</sequence>
<keyword evidence="4" id="KW-1185">Reference proteome</keyword>
<dbReference type="Gene3D" id="3.30.1640.10">
    <property type="entry name" value="mini-chromosome maintenance (MCM) complex, chain A, domain 1"/>
    <property type="match status" value="1"/>
</dbReference>
<feature type="compositionally biased region" description="Polar residues" evidence="1">
    <location>
        <begin position="1"/>
        <end position="29"/>
    </location>
</feature>
<comment type="caution">
    <text evidence="3">The sequence shown here is derived from an EMBL/GenBank/DDBJ whole genome shotgun (WGS) entry which is preliminary data.</text>
</comment>
<dbReference type="Proteomes" id="UP000023152">
    <property type="component" value="Unassembled WGS sequence"/>
</dbReference>
<dbReference type="InterPro" id="IPR027925">
    <property type="entry name" value="MCM_N"/>
</dbReference>
<organism evidence="3 4">
    <name type="scientific">Reticulomyxa filosa</name>
    <dbReference type="NCBI Taxonomy" id="46433"/>
    <lineage>
        <taxon>Eukaryota</taxon>
        <taxon>Sar</taxon>
        <taxon>Rhizaria</taxon>
        <taxon>Retaria</taxon>
        <taxon>Foraminifera</taxon>
        <taxon>Monothalamids</taxon>
        <taxon>Reticulomyxidae</taxon>
        <taxon>Reticulomyxa</taxon>
    </lineage>
</organism>
<dbReference type="Pfam" id="PF14551">
    <property type="entry name" value="MCM_N"/>
    <property type="match status" value="1"/>
</dbReference>
<dbReference type="AlphaFoldDB" id="X6N1B6"/>
<accession>X6N1B6</accession>
<evidence type="ECO:0000313" key="3">
    <source>
        <dbReference type="EMBL" id="ETO19703.1"/>
    </source>
</evidence>
<reference evidence="3 4" key="1">
    <citation type="journal article" date="2013" name="Curr. Biol.">
        <title>The Genome of the Foraminiferan Reticulomyxa filosa.</title>
        <authorList>
            <person name="Glockner G."/>
            <person name="Hulsmann N."/>
            <person name="Schleicher M."/>
            <person name="Noegel A.A."/>
            <person name="Eichinger L."/>
            <person name="Gallinger C."/>
            <person name="Pawlowski J."/>
            <person name="Sierra R."/>
            <person name="Euteneuer U."/>
            <person name="Pillet L."/>
            <person name="Moustafa A."/>
            <person name="Platzer M."/>
            <person name="Groth M."/>
            <person name="Szafranski K."/>
            <person name="Schliwa M."/>
        </authorList>
    </citation>
    <scope>NUCLEOTIDE SEQUENCE [LARGE SCALE GENOMIC DNA]</scope>
</reference>
<proteinExistence type="predicted"/>
<gene>
    <name evidence="3" type="ORF">RFI_17526</name>
</gene>
<evidence type="ECO:0000259" key="2">
    <source>
        <dbReference type="Pfam" id="PF14551"/>
    </source>
</evidence>
<protein>
    <recommendedName>
        <fullName evidence="2">MCM N-terminal domain-containing protein</fullName>
    </recommendedName>
</protein>
<dbReference type="EMBL" id="ASPP01013378">
    <property type="protein sequence ID" value="ETO19703.1"/>
    <property type="molecule type" value="Genomic_DNA"/>
</dbReference>
<feature type="domain" description="MCM N-terminal" evidence="2">
    <location>
        <begin position="75"/>
        <end position="140"/>
    </location>
</feature>
<evidence type="ECO:0000256" key="1">
    <source>
        <dbReference type="SAM" id="MobiDB-lite"/>
    </source>
</evidence>